<evidence type="ECO:0000256" key="1">
    <source>
        <dbReference type="SAM" id="MobiDB-lite"/>
    </source>
</evidence>
<evidence type="ECO:0000313" key="2">
    <source>
        <dbReference type="Proteomes" id="UP000887578"/>
    </source>
</evidence>
<organism evidence="2 3">
    <name type="scientific">Panagrolaimus davidi</name>
    <dbReference type="NCBI Taxonomy" id="227884"/>
    <lineage>
        <taxon>Eukaryota</taxon>
        <taxon>Metazoa</taxon>
        <taxon>Ecdysozoa</taxon>
        <taxon>Nematoda</taxon>
        <taxon>Chromadorea</taxon>
        <taxon>Rhabditida</taxon>
        <taxon>Tylenchina</taxon>
        <taxon>Panagrolaimomorpha</taxon>
        <taxon>Panagrolaimoidea</taxon>
        <taxon>Panagrolaimidae</taxon>
        <taxon>Panagrolaimus</taxon>
    </lineage>
</organism>
<dbReference type="AlphaFoldDB" id="A0A914PXA0"/>
<name>A0A914PXA0_9BILA</name>
<dbReference type="WBParaSite" id="PDA_v2.g22983.t1">
    <property type="protein sequence ID" value="PDA_v2.g22983.t1"/>
    <property type="gene ID" value="PDA_v2.g22983"/>
</dbReference>
<protein>
    <submittedName>
        <fullName evidence="3">Uncharacterized protein</fullName>
    </submittedName>
</protein>
<sequence length="230" mass="26210">MKKVFTIAFKKLFVISVIKRGMTAAPIKLSDVSNNDVARKASNIWKKSAKYLPLNYENDDNENEEELKKCSTLSLHIKAYENSVNAISDTSDGDISKKKDITKQNLFDPIAVIQNPFEFPRQQENDENKEAETASFKVDQILFKPKTYPRNASAVPIIEEKEMPRVCSPVYDEFSGVIVEQKIGFLTHVKKIQLPTGENRVRFKHLKSELQMSEPQKVENAAPQEKTSNM</sequence>
<accession>A0A914PXA0</accession>
<reference evidence="3" key="1">
    <citation type="submission" date="2022-11" db="UniProtKB">
        <authorList>
            <consortium name="WormBaseParasite"/>
        </authorList>
    </citation>
    <scope>IDENTIFICATION</scope>
</reference>
<feature type="region of interest" description="Disordered" evidence="1">
    <location>
        <begin position="208"/>
        <end position="230"/>
    </location>
</feature>
<keyword evidence="2" id="KW-1185">Reference proteome</keyword>
<evidence type="ECO:0000313" key="3">
    <source>
        <dbReference type="WBParaSite" id="PDA_v2.g22983.t1"/>
    </source>
</evidence>
<dbReference type="Proteomes" id="UP000887578">
    <property type="component" value="Unplaced"/>
</dbReference>
<proteinExistence type="predicted"/>